<keyword evidence="3" id="KW-0238">DNA-binding</keyword>
<dbReference type="CDD" id="cd06124">
    <property type="entry name" value="cupin_NimR-like_N"/>
    <property type="match status" value="1"/>
</dbReference>
<proteinExistence type="predicted"/>
<accession>A0A653B3S6</accession>
<evidence type="ECO:0000256" key="1">
    <source>
        <dbReference type="ARBA" id="ARBA00022491"/>
    </source>
</evidence>
<evidence type="ECO:0000256" key="2">
    <source>
        <dbReference type="ARBA" id="ARBA00023015"/>
    </source>
</evidence>
<dbReference type="Gene3D" id="1.10.10.60">
    <property type="entry name" value="Homeodomain-like"/>
    <property type="match status" value="1"/>
</dbReference>
<dbReference type="InterPro" id="IPR009057">
    <property type="entry name" value="Homeodomain-like_sf"/>
</dbReference>
<reference evidence="6" key="1">
    <citation type="submission" date="2018-11" db="EMBL/GenBank/DDBJ databases">
        <authorList>
            <consortium name="Genoscope - CEA"/>
            <person name="William W."/>
        </authorList>
    </citation>
    <scope>NUCLEOTIDE SEQUENCE [LARGE SCALE GENOMIC DNA]</scope>
    <source>
        <strain evidence="6">T9AD</strain>
    </source>
</reference>
<gene>
    <name evidence="6" type="ORF">POT9AD_2347</name>
</gene>
<dbReference type="InterPro" id="IPR011051">
    <property type="entry name" value="RmlC_Cupin_sf"/>
</dbReference>
<dbReference type="SUPFAM" id="SSF46689">
    <property type="entry name" value="Homeodomain-like"/>
    <property type="match status" value="1"/>
</dbReference>
<dbReference type="InterPro" id="IPR018062">
    <property type="entry name" value="HTH_AraC-typ_CS"/>
</dbReference>
<evidence type="ECO:0000256" key="5">
    <source>
        <dbReference type="ARBA" id="ARBA00023163"/>
    </source>
</evidence>
<evidence type="ECO:0000256" key="4">
    <source>
        <dbReference type="ARBA" id="ARBA00023159"/>
    </source>
</evidence>
<dbReference type="FunFam" id="1.10.10.60:FF:000132">
    <property type="entry name" value="AraC family transcriptional regulator"/>
    <property type="match status" value="1"/>
</dbReference>
<dbReference type="GO" id="GO:0043565">
    <property type="term" value="F:sequence-specific DNA binding"/>
    <property type="evidence" value="ECO:0007669"/>
    <property type="project" value="InterPro"/>
</dbReference>
<dbReference type="EMBL" id="LR130779">
    <property type="protein sequence ID" value="VDN63322.1"/>
    <property type="molecule type" value="Genomic_DNA"/>
</dbReference>
<organism evidence="6">
    <name type="scientific">Ectopseudomonas oleovorans</name>
    <name type="common">Pseudomonas oleovorans</name>
    <dbReference type="NCBI Taxonomy" id="301"/>
    <lineage>
        <taxon>Bacteria</taxon>
        <taxon>Pseudomonadati</taxon>
        <taxon>Pseudomonadota</taxon>
        <taxon>Gammaproteobacteria</taxon>
        <taxon>Pseudomonadales</taxon>
        <taxon>Pseudomonadaceae</taxon>
        <taxon>Ectopseudomonas</taxon>
    </lineage>
</organism>
<dbReference type="InterPro" id="IPR003313">
    <property type="entry name" value="AraC-bd"/>
</dbReference>
<dbReference type="PROSITE" id="PS01124">
    <property type="entry name" value="HTH_ARAC_FAMILY_2"/>
    <property type="match status" value="1"/>
</dbReference>
<name>A0A653B3S6_ECTOL</name>
<protein>
    <submittedName>
        <fullName evidence="6">Putative ARAC-type regulatory protein</fullName>
    </submittedName>
</protein>
<keyword evidence="5" id="KW-0804">Transcription</keyword>
<evidence type="ECO:0000313" key="6">
    <source>
        <dbReference type="EMBL" id="VDN63322.1"/>
    </source>
</evidence>
<keyword evidence="4" id="KW-0010">Activator</keyword>
<dbReference type="SUPFAM" id="SSF51182">
    <property type="entry name" value="RmlC-like cupins"/>
    <property type="match status" value="1"/>
</dbReference>
<dbReference type="InterPro" id="IPR020449">
    <property type="entry name" value="Tscrpt_reg_AraC-type_HTH"/>
</dbReference>
<sequence length="273" mass="29461">MPFDDDLAPIMSTPLLPFELADSHCGPLLLAVAAHSTLPHDTSPHQHARGQLLGATRGLLSVDAGNCRWVIPATHAAWIPAHLPHALRSHGPFSGWSLYVAPQACADLPDKPCILGVSALLQAAVARLSAWPATAPEAAQQRLCAVILDELGVAPQVPLGLAMPQDARLLRIAQALSAQPGDTRRLPEWAAWAGIAPRSLSRRFVVETGLSFEQWRQRLRLLHALEWLAAGRPVTAIALDLGYDNVSAFIALFRRVFGVTPGRYAPLQTEAQR</sequence>
<dbReference type="PRINTS" id="PR00032">
    <property type="entry name" value="HTHARAC"/>
</dbReference>
<dbReference type="Pfam" id="PF02311">
    <property type="entry name" value="AraC_binding"/>
    <property type="match status" value="1"/>
</dbReference>
<dbReference type="GO" id="GO:0003700">
    <property type="term" value="F:DNA-binding transcription factor activity"/>
    <property type="evidence" value="ECO:0007669"/>
    <property type="project" value="InterPro"/>
</dbReference>
<evidence type="ECO:0000256" key="3">
    <source>
        <dbReference type="ARBA" id="ARBA00023125"/>
    </source>
</evidence>
<dbReference type="PROSITE" id="PS00041">
    <property type="entry name" value="HTH_ARAC_FAMILY_1"/>
    <property type="match status" value="1"/>
</dbReference>
<dbReference type="Pfam" id="PF12833">
    <property type="entry name" value="HTH_18"/>
    <property type="match status" value="1"/>
</dbReference>
<dbReference type="AlphaFoldDB" id="A0A653B3S6"/>
<keyword evidence="2" id="KW-0805">Transcription regulation</keyword>
<dbReference type="PANTHER" id="PTHR11019">
    <property type="entry name" value="HTH-TYPE TRANSCRIPTIONAL REGULATOR NIMR"/>
    <property type="match status" value="1"/>
</dbReference>
<dbReference type="InterPro" id="IPR018060">
    <property type="entry name" value="HTH_AraC"/>
</dbReference>
<dbReference type="GO" id="GO:0009893">
    <property type="term" value="P:positive regulation of metabolic process"/>
    <property type="evidence" value="ECO:0007669"/>
    <property type="project" value="UniProtKB-ARBA"/>
</dbReference>
<dbReference type="SMART" id="SM00342">
    <property type="entry name" value="HTH_ARAC"/>
    <property type="match status" value="1"/>
</dbReference>
<keyword evidence="1" id="KW-0678">Repressor</keyword>
<dbReference type="PANTHER" id="PTHR11019:SF159">
    <property type="entry name" value="TRANSCRIPTIONAL REGULATOR-RELATED"/>
    <property type="match status" value="1"/>
</dbReference>